<gene>
    <name evidence="2" type="ORF">GGR32_000327</name>
</gene>
<evidence type="ECO:0000313" key="2">
    <source>
        <dbReference type="EMBL" id="MBB4118055.1"/>
    </source>
</evidence>
<dbReference type="EMBL" id="JACIFO010000001">
    <property type="protein sequence ID" value="MBB4118055.1"/>
    <property type="molecule type" value="Genomic_DNA"/>
</dbReference>
<sequence>MKKIITFALASIVLLFSSCNSEESLQEYYVKNQERNDFIVLDVPSSMFIKQIDKLSADNQKAAKSIKKVNILAYPIAEGKQKEYTQEYEKLSTILLGEKYHTLLQFNHDGKKVKILYQGQRDAIKELIVLGNDDTKGFAVARILGDNMNPNKIITLLHSIKNENIDVEGLFTDIQSNF</sequence>
<keyword evidence="3" id="KW-1185">Reference proteome</keyword>
<reference evidence="2 3" key="1">
    <citation type="submission" date="2020-08" db="EMBL/GenBank/DDBJ databases">
        <title>Genomic Encyclopedia of Type Strains, Phase IV (KMG-IV): sequencing the most valuable type-strain genomes for metagenomic binning, comparative biology and taxonomic classification.</title>
        <authorList>
            <person name="Goeker M."/>
        </authorList>
    </citation>
    <scope>NUCLEOTIDE SEQUENCE [LARGE SCALE GENOMIC DNA]</scope>
    <source>
        <strain evidence="2 3">DSM 29568</strain>
    </source>
</reference>
<comment type="caution">
    <text evidence="2">The sequence shown here is derived from an EMBL/GenBank/DDBJ whole genome shotgun (WGS) entry which is preliminary data.</text>
</comment>
<dbReference type="Pfam" id="PF14060">
    <property type="entry name" value="DUF4252"/>
    <property type="match status" value="1"/>
</dbReference>
<evidence type="ECO:0008006" key="4">
    <source>
        <dbReference type="Google" id="ProtNLM"/>
    </source>
</evidence>
<feature type="signal peptide" evidence="1">
    <location>
        <begin position="1"/>
        <end position="21"/>
    </location>
</feature>
<name>A0A840ELR1_9FLAO</name>
<feature type="chain" id="PRO_5032435953" description="DUF4252 domain-containing protein" evidence="1">
    <location>
        <begin position="22"/>
        <end position="178"/>
    </location>
</feature>
<dbReference type="RefSeq" id="WP_183475692.1">
    <property type="nucleotide sequence ID" value="NZ_JACIFO010000001.1"/>
</dbReference>
<accession>A0A840ELR1</accession>
<organism evidence="2 3">
    <name type="scientific">Mesonia hippocampi</name>
    <dbReference type="NCBI Taxonomy" id="1628250"/>
    <lineage>
        <taxon>Bacteria</taxon>
        <taxon>Pseudomonadati</taxon>
        <taxon>Bacteroidota</taxon>
        <taxon>Flavobacteriia</taxon>
        <taxon>Flavobacteriales</taxon>
        <taxon>Flavobacteriaceae</taxon>
        <taxon>Mesonia</taxon>
    </lineage>
</organism>
<proteinExistence type="predicted"/>
<evidence type="ECO:0000256" key="1">
    <source>
        <dbReference type="SAM" id="SignalP"/>
    </source>
</evidence>
<dbReference type="AlphaFoldDB" id="A0A840ELR1"/>
<protein>
    <recommendedName>
        <fullName evidence="4">DUF4252 domain-containing protein</fullName>
    </recommendedName>
</protein>
<keyword evidence="1" id="KW-0732">Signal</keyword>
<evidence type="ECO:0000313" key="3">
    <source>
        <dbReference type="Proteomes" id="UP000553034"/>
    </source>
</evidence>
<dbReference type="Proteomes" id="UP000553034">
    <property type="component" value="Unassembled WGS sequence"/>
</dbReference>
<dbReference type="PROSITE" id="PS51257">
    <property type="entry name" value="PROKAR_LIPOPROTEIN"/>
    <property type="match status" value="1"/>
</dbReference>
<dbReference type="InterPro" id="IPR025348">
    <property type="entry name" value="DUF4252"/>
</dbReference>